<reference evidence="2 3" key="2">
    <citation type="journal article" date="2016" name="Genome Announc.">
        <title>Complete Genome Sequence of the Highly Virulent Aeromonas schubertii Strain WL1483, Isolated from Diseased Snakehead Fish (Channa argus) in China.</title>
        <authorList>
            <person name="Liu L."/>
            <person name="Li N."/>
            <person name="Zhang D."/>
            <person name="Fu X."/>
            <person name="Shi C."/>
            <person name="Lin Q."/>
            <person name="Hao G."/>
        </authorList>
    </citation>
    <scope>NUCLEOTIDE SEQUENCE [LARGE SCALE GENOMIC DNA]</scope>
    <source>
        <strain evidence="2 3">WL1483</strain>
    </source>
</reference>
<sequence>MKFGVFDLKDGRLKAVGDIPEGATPEITFGVMVPGDFTIGRHYLNNAGVVCDAGASPGEHYIQAGVNGWVVDVEVSSARVRAQRDVLLSQSDWVELPSNRERMTDQQLAGWFCYRQALRDITNQPAFPEVVWPVRPA</sequence>
<organism evidence="2 3">
    <name type="scientific">Aeromonas schubertii</name>
    <dbReference type="NCBI Taxonomy" id="652"/>
    <lineage>
        <taxon>Bacteria</taxon>
        <taxon>Pseudomonadati</taxon>
        <taxon>Pseudomonadota</taxon>
        <taxon>Gammaproteobacteria</taxon>
        <taxon>Aeromonadales</taxon>
        <taxon>Aeromonadaceae</taxon>
        <taxon>Aeromonas</taxon>
    </lineage>
</organism>
<accession>A0A0S2SDN0</accession>
<dbReference type="Pfam" id="PF16778">
    <property type="entry name" value="Phage_tail_APC"/>
    <property type="match status" value="1"/>
</dbReference>
<gene>
    <name evidence="2" type="ORF">WL1483_410</name>
</gene>
<dbReference type="PATRIC" id="fig|652.5.peg.2758"/>
<reference evidence="3" key="1">
    <citation type="submission" date="2015-10" db="EMBL/GenBank/DDBJ databases">
        <title>Complete Genome Sequence of Aeromonas schubertii strain WL1483.</title>
        <authorList>
            <person name="Liu L."/>
        </authorList>
    </citation>
    <scope>NUCLEOTIDE SEQUENCE [LARGE SCALE GENOMIC DNA]</scope>
    <source>
        <strain evidence="3">WL1483</strain>
    </source>
</reference>
<dbReference type="InterPro" id="IPR031893">
    <property type="entry name" value="Phage_tail_APC"/>
</dbReference>
<evidence type="ECO:0000313" key="3">
    <source>
        <dbReference type="Proteomes" id="UP000058114"/>
    </source>
</evidence>
<dbReference type="KEGG" id="asr:WL1483_410"/>
<evidence type="ECO:0000313" key="2">
    <source>
        <dbReference type="EMBL" id="ALP39829.1"/>
    </source>
</evidence>
<feature type="domain" description="Phage tail assembly chaperone-like" evidence="1">
    <location>
        <begin position="78"/>
        <end position="137"/>
    </location>
</feature>
<dbReference type="RefSeq" id="WP_050490269.1">
    <property type="nucleotide sequence ID" value="NZ_CP013067.1"/>
</dbReference>
<protein>
    <recommendedName>
        <fullName evidence="1">Phage tail assembly chaperone-like domain-containing protein</fullName>
    </recommendedName>
</protein>
<proteinExistence type="predicted"/>
<dbReference type="EMBL" id="CP013067">
    <property type="protein sequence ID" value="ALP39829.1"/>
    <property type="molecule type" value="Genomic_DNA"/>
</dbReference>
<dbReference type="AlphaFoldDB" id="A0A0S2SDN0"/>
<name>A0A0S2SDN0_9GAMM</name>
<dbReference type="Proteomes" id="UP000058114">
    <property type="component" value="Chromosome"/>
</dbReference>
<evidence type="ECO:0000259" key="1">
    <source>
        <dbReference type="Pfam" id="PF16778"/>
    </source>
</evidence>
<dbReference type="Gene3D" id="6.10.140.1310">
    <property type="match status" value="1"/>
</dbReference>